<evidence type="ECO:0000256" key="1">
    <source>
        <dbReference type="SAM" id="SignalP"/>
    </source>
</evidence>
<feature type="signal peptide" evidence="1">
    <location>
        <begin position="1"/>
        <end position="18"/>
    </location>
</feature>
<accession>A0A9N8RS39</accession>
<dbReference type="InterPro" id="IPR007138">
    <property type="entry name" value="ABM_dom"/>
</dbReference>
<gene>
    <name evidence="3" type="ORF">LMG31841_00560</name>
</gene>
<dbReference type="Proteomes" id="UP000789704">
    <property type="component" value="Unassembled WGS sequence"/>
</dbReference>
<dbReference type="PANTHER" id="PTHR33336:SF15">
    <property type="entry name" value="ABM DOMAIN-CONTAINING PROTEIN"/>
    <property type="match status" value="1"/>
</dbReference>
<keyword evidence="1" id="KW-0732">Signal</keyword>
<organism evidence="3 4">
    <name type="scientific">Paraburkholderia saeva</name>
    <dbReference type="NCBI Taxonomy" id="2777537"/>
    <lineage>
        <taxon>Bacteria</taxon>
        <taxon>Pseudomonadati</taxon>
        <taxon>Pseudomonadota</taxon>
        <taxon>Betaproteobacteria</taxon>
        <taxon>Burkholderiales</taxon>
        <taxon>Burkholderiaceae</taxon>
        <taxon>Paraburkholderia</taxon>
    </lineage>
</organism>
<dbReference type="RefSeq" id="WP_228874619.1">
    <property type="nucleotide sequence ID" value="NZ_CAJQZC010000001.1"/>
</dbReference>
<dbReference type="Pfam" id="PF03992">
    <property type="entry name" value="ABM"/>
    <property type="match status" value="1"/>
</dbReference>
<proteinExistence type="predicted"/>
<keyword evidence="4" id="KW-1185">Reference proteome</keyword>
<dbReference type="InterPro" id="IPR011008">
    <property type="entry name" value="Dimeric_a/b-barrel"/>
</dbReference>
<dbReference type="PROSITE" id="PS51725">
    <property type="entry name" value="ABM"/>
    <property type="match status" value="1"/>
</dbReference>
<name>A0A9N8RS39_9BURK</name>
<protein>
    <recommendedName>
        <fullName evidence="2">ABM domain-containing protein</fullName>
    </recommendedName>
</protein>
<dbReference type="EMBL" id="CAJQZC010000001">
    <property type="protein sequence ID" value="CAG4887995.1"/>
    <property type="molecule type" value="Genomic_DNA"/>
</dbReference>
<feature type="chain" id="PRO_5040227553" description="ABM domain-containing protein" evidence="1">
    <location>
        <begin position="19"/>
        <end position="132"/>
    </location>
</feature>
<dbReference type="InterPro" id="IPR050744">
    <property type="entry name" value="AI-2_Isomerase_LsrG"/>
</dbReference>
<dbReference type="Gene3D" id="3.30.70.100">
    <property type="match status" value="1"/>
</dbReference>
<dbReference type="PROSITE" id="PS51257">
    <property type="entry name" value="PROKAR_LIPOPROTEIN"/>
    <property type="match status" value="1"/>
</dbReference>
<feature type="domain" description="ABM" evidence="2">
    <location>
        <begin position="37"/>
        <end position="126"/>
    </location>
</feature>
<evidence type="ECO:0000313" key="4">
    <source>
        <dbReference type="Proteomes" id="UP000789704"/>
    </source>
</evidence>
<dbReference type="AlphaFoldDB" id="A0A9N8RS39"/>
<evidence type="ECO:0000313" key="3">
    <source>
        <dbReference type="EMBL" id="CAG4887995.1"/>
    </source>
</evidence>
<dbReference type="PANTHER" id="PTHR33336">
    <property type="entry name" value="QUINOL MONOOXYGENASE YGIN-RELATED"/>
    <property type="match status" value="1"/>
</dbReference>
<sequence length="132" mass="13990">MKRLVSLLAWTAWLGLGAAGCANGSGQQAGSAGGPPVTVIAHLDVARTGLDRAVVLLDGYAATSRQQQGNLDVEILRQVSSPNHFTLVESWASRDAYEAHISSSAAREFHKQLDPLLGSPHDERLYRDVGGG</sequence>
<dbReference type="SUPFAM" id="SSF54909">
    <property type="entry name" value="Dimeric alpha+beta barrel"/>
    <property type="match status" value="1"/>
</dbReference>
<comment type="caution">
    <text evidence="3">The sequence shown here is derived from an EMBL/GenBank/DDBJ whole genome shotgun (WGS) entry which is preliminary data.</text>
</comment>
<reference evidence="3" key="1">
    <citation type="submission" date="2021-04" db="EMBL/GenBank/DDBJ databases">
        <authorList>
            <person name="Vanwijnsberghe S."/>
        </authorList>
    </citation>
    <scope>NUCLEOTIDE SEQUENCE</scope>
    <source>
        <strain evidence="3">LMG 31841</strain>
    </source>
</reference>
<dbReference type="GO" id="GO:0003824">
    <property type="term" value="F:catalytic activity"/>
    <property type="evidence" value="ECO:0007669"/>
    <property type="project" value="TreeGrafter"/>
</dbReference>
<evidence type="ECO:0000259" key="2">
    <source>
        <dbReference type="PROSITE" id="PS51725"/>
    </source>
</evidence>